<dbReference type="GO" id="GO:0044283">
    <property type="term" value="P:small molecule biosynthetic process"/>
    <property type="evidence" value="ECO:0007669"/>
    <property type="project" value="UniProtKB-ARBA"/>
</dbReference>
<dbReference type="EMBL" id="JAFJYH010000082">
    <property type="protein sequence ID" value="KAG4420533.1"/>
    <property type="molecule type" value="Genomic_DNA"/>
</dbReference>
<dbReference type="Gene3D" id="2.60.120.330">
    <property type="entry name" value="B-lactam Antibiotic, Isopenicillin N Synthase, Chain"/>
    <property type="match status" value="1"/>
</dbReference>
<dbReference type="InterPro" id="IPR044861">
    <property type="entry name" value="IPNS-like_FE2OG_OXY"/>
</dbReference>
<keyword evidence="2" id="KW-0560">Oxidoreductase</keyword>
<dbReference type="Proteomes" id="UP000664132">
    <property type="component" value="Unassembled WGS sequence"/>
</dbReference>
<dbReference type="Pfam" id="PF14226">
    <property type="entry name" value="DIOX_N"/>
    <property type="match status" value="1"/>
</dbReference>
<dbReference type="PRINTS" id="PR00682">
    <property type="entry name" value="IPNSYNTHASE"/>
</dbReference>
<dbReference type="PROSITE" id="PS51471">
    <property type="entry name" value="FE2OG_OXY"/>
    <property type="match status" value="1"/>
</dbReference>
<dbReference type="AlphaFoldDB" id="A0A8H7TKP0"/>
<dbReference type="OrthoDB" id="288590at2759"/>
<dbReference type="PANTHER" id="PTHR47990">
    <property type="entry name" value="2-OXOGLUTARATE (2OG) AND FE(II)-DEPENDENT OXYGENASE SUPERFAMILY PROTEIN-RELATED"/>
    <property type="match status" value="1"/>
</dbReference>
<keyword evidence="6" id="KW-1185">Reference proteome</keyword>
<keyword evidence="2" id="KW-0408">Iron</keyword>
<comment type="similarity">
    <text evidence="1 2">Belongs to the iron/ascorbate-dependent oxidoreductase family.</text>
</comment>
<evidence type="ECO:0000313" key="5">
    <source>
        <dbReference type="EMBL" id="KAG4420533.1"/>
    </source>
</evidence>
<dbReference type="InterPro" id="IPR005123">
    <property type="entry name" value="Oxoglu/Fe-dep_dioxygenase_dom"/>
</dbReference>
<dbReference type="GO" id="GO:0016491">
    <property type="term" value="F:oxidoreductase activity"/>
    <property type="evidence" value="ECO:0007669"/>
    <property type="project" value="UniProtKB-KW"/>
</dbReference>
<reference evidence="5" key="1">
    <citation type="submission" date="2021-02" db="EMBL/GenBank/DDBJ databases">
        <title>Genome sequence Cadophora malorum strain M34.</title>
        <authorList>
            <person name="Stefanovic E."/>
            <person name="Vu D."/>
            <person name="Scully C."/>
            <person name="Dijksterhuis J."/>
            <person name="Roader J."/>
            <person name="Houbraken J."/>
        </authorList>
    </citation>
    <scope>NUCLEOTIDE SEQUENCE</scope>
    <source>
        <strain evidence="5">M34</strain>
    </source>
</reference>
<dbReference type="InterPro" id="IPR026992">
    <property type="entry name" value="DIOX_N"/>
</dbReference>
<feature type="domain" description="Fe2OG dioxygenase" evidence="4">
    <location>
        <begin position="222"/>
        <end position="328"/>
    </location>
</feature>
<dbReference type="SUPFAM" id="SSF51197">
    <property type="entry name" value="Clavaminate synthase-like"/>
    <property type="match status" value="1"/>
</dbReference>
<name>A0A8H7TKP0_9HELO</name>
<feature type="region of interest" description="Disordered" evidence="3">
    <location>
        <begin position="145"/>
        <end position="169"/>
    </location>
</feature>
<dbReference type="InterPro" id="IPR050231">
    <property type="entry name" value="Iron_ascorbate_oxido_reductase"/>
</dbReference>
<dbReference type="GO" id="GO:0046872">
    <property type="term" value="F:metal ion binding"/>
    <property type="evidence" value="ECO:0007669"/>
    <property type="project" value="UniProtKB-KW"/>
</dbReference>
<evidence type="ECO:0000313" key="6">
    <source>
        <dbReference type="Proteomes" id="UP000664132"/>
    </source>
</evidence>
<keyword evidence="2" id="KW-0479">Metal-binding</keyword>
<evidence type="ECO:0000256" key="3">
    <source>
        <dbReference type="SAM" id="MobiDB-lite"/>
    </source>
</evidence>
<sequence>MTEVLPPSQGLPTDKTQSDDYVFFHSGSTPTYRKVIKSTTQITTIPTIDITNIDSPDSSIRNALAQELYDACVSCGFFYLKGHGMTEELLAETFDVLKRFFALDFDSKMAAHVQKNPAIRGYEPMGETKMDPKTKQDFKESYTIGDCPLEPEQKYTEKTGKAPPQNLKRPQNIWPSSAPWYREGLYSYYNEVLPVSLKLVRLLALSLKLDEDKFLEDFFKFPITGMRALHYPPVPPEDKEKDELNIGLGAHADFSYLTLVLQTPTLDALEVLSPTGQWIQVPAIPNTLVCNVGQYLERQTNGKFLAAVHRVRNKTGDERYSLPFFLTMDPDAQVSVLVDEKENKKFEDFNVGDLYIKKVLPARAKHPTSIKYRDVPEEEWKYEFLLE</sequence>
<feature type="compositionally biased region" description="Basic and acidic residues" evidence="3">
    <location>
        <begin position="151"/>
        <end position="160"/>
    </location>
</feature>
<evidence type="ECO:0000256" key="1">
    <source>
        <dbReference type="ARBA" id="ARBA00008056"/>
    </source>
</evidence>
<dbReference type="Pfam" id="PF03171">
    <property type="entry name" value="2OG-FeII_Oxy"/>
    <property type="match status" value="1"/>
</dbReference>
<evidence type="ECO:0000259" key="4">
    <source>
        <dbReference type="PROSITE" id="PS51471"/>
    </source>
</evidence>
<gene>
    <name evidence="5" type="ORF">IFR04_006353</name>
</gene>
<accession>A0A8H7TKP0</accession>
<comment type="caution">
    <text evidence="5">The sequence shown here is derived from an EMBL/GenBank/DDBJ whole genome shotgun (WGS) entry which is preliminary data.</text>
</comment>
<proteinExistence type="inferred from homology"/>
<dbReference type="InterPro" id="IPR027443">
    <property type="entry name" value="IPNS-like_sf"/>
</dbReference>
<organism evidence="5 6">
    <name type="scientific">Cadophora malorum</name>
    <dbReference type="NCBI Taxonomy" id="108018"/>
    <lineage>
        <taxon>Eukaryota</taxon>
        <taxon>Fungi</taxon>
        <taxon>Dikarya</taxon>
        <taxon>Ascomycota</taxon>
        <taxon>Pezizomycotina</taxon>
        <taxon>Leotiomycetes</taxon>
        <taxon>Helotiales</taxon>
        <taxon>Ploettnerulaceae</taxon>
        <taxon>Cadophora</taxon>
    </lineage>
</organism>
<protein>
    <recommendedName>
        <fullName evidence="4">Fe2OG dioxygenase domain-containing protein</fullName>
    </recommendedName>
</protein>
<evidence type="ECO:0000256" key="2">
    <source>
        <dbReference type="RuleBase" id="RU003682"/>
    </source>
</evidence>